<dbReference type="Proteomes" id="UP000315947">
    <property type="component" value="Chromosome"/>
</dbReference>
<keyword evidence="1" id="KW-0812">Transmembrane</keyword>
<proteinExistence type="predicted"/>
<dbReference type="PANTHER" id="PTHR38443">
    <property type="match status" value="1"/>
</dbReference>
<dbReference type="EMBL" id="CP041614">
    <property type="protein sequence ID" value="QDO82453.1"/>
    <property type="molecule type" value="Genomic_DNA"/>
</dbReference>
<dbReference type="RefSeq" id="WP_144044842.1">
    <property type="nucleotide sequence ID" value="NZ_CP041614.1"/>
</dbReference>
<dbReference type="Pfam" id="PF05791">
    <property type="entry name" value="Bacillus_HBL"/>
    <property type="match status" value="1"/>
</dbReference>
<keyword evidence="1" id="KW-1133">Transmembrane helix</keyword>
<feature type="transmembrane region" description="Helical" evidence="1">
    <location>
        <begin position="241"/>
        <end position="265"/>
    </location>
</feature>
<gene>
    <name evidence="2" type="ORF">FM037_03340</name>
</gene>
<feature type="transmembrane region" description="Helical" evidence="1">
    <location>
        <begin position="209"/>
        <end position="229"/>
    </location>
</feature>
<accession>A0ABX5WXK7</accession>
<dbReference type="Gene3D" id="1.20.1170.10">
    <property type="match status" value="1"/>
</dbReference>
<evidence type="ECO:0000256" key="1">
    <source>
        <dbReference type="SAM" id="Phobius"/>
    </source>
</evidence>
<organism evidence="2 3">
    <name type="scientific">Shewanella psychropiezotolerans</name>
    <dbReference type="NCBI Taxonomy" id="2593655"/>
    <lineage>
        <taxon>Bacteria</taxon>
        <taxon>Pseudomonadati</taxon>
        <taxon>Pseudomonadota</taxon>
        <taxon>Gammaproteobacteria</taxon>
        <taxon>Alteromonadales</taxon>
        <taxon>Shewanellaceae</taxon>
        <taxon>Shewanella</taxon>
    </lineage>
</organism>
<name>A0ABX5WXK7_9GAMM</name>
<keyword evidence="1" id="KW-0472">Membrane</keyword>
<dbReference type="InterPro" id="IPR052785">
    <property type="entry name" value="Enterotoxin_cmpnt"/>
</dbReference>
<dbReference type="InterPro" id="IPR008414">
    <property type="entry name" value="HBL"/>
</dbReference>
<reference evidence="2 3" key="1">
    <citation type="submission" date="2019-07" db="EMBL/GenBank/DDBJ databases">
        <title>Shewanella sp. YLB-06 whole genomic sequence.</title>
        <authorList>
            <person name="Yu L."/>
        </authorList>
    </citation>
    <scope>NUCLEOTIDE SEQUENCE [LARGE SCALE GENOMIC DNA]</scope>
    <source>
        <strain evidence="2 3">YLB-06</strain>
    </source>
</reference>
<dbReference type="SUPFAM" id="SSF58100">
    <property type="entry name" value="Bacterial hemolysins"/>
    <property type="match status" value="1"/>
</dbReference>
<dbReference type="PANTHER" id="PTHR38443:SF2">
    <property type="entry name" value="NON-HEMOLYTIC ENTEROTOXIN LYTIC COMPONENT L1"/>
    <property type="match status" value="1"/>
</dbReference>
<keyword evidence="3" id="KW-1185">Reference proteome</keyword>
<sequence length="395" mass="42150">MTTTSNPKKNFQTDVTKEKLAGYVNAKANVARYVTALQNTNISGVNFKVLPKDIQDKLPENPATLLKTVNTNLATAKNHGLYWSNEIQPNLTFIPQTIINYSTQFKIEVGIINPLLVALSAKDDPAKRAEVKELLQGLLAKIEAQQTSITTEMTKLKKFNTDVTDDHNNFSKANGTFAAIQTFEKANIKSLNTAITGLDSAISSLNTAITAEAIAVGASVGLIAGGGLLMANVEATPAAEIAGACIMVVGMIGLGVSIGELVSSIDKKQAAEQKKAFDQLEVTELTVQVQALNTVETALKTLVTQSKLAMSSVQVILDTWATLSAKISAVIADLENTEKKIGDIMSIVDLDTAVEQWGQLQTFANQMQAMDSAVLAKPATTMKLNNVGVKVKKVA</sequence>
<evidence type="ECO:0000313" key="2">
    <source>
        <dbReference type="EMBL" id="QDO82453.1"/>
    </source>
</evidence>
<protein>
    <submittedName>
        <fullName evidence="2">HBL/NHE enterotoxin family protein</fullName>
    </submittedName>
</protein>
<evidence type="ECO:0000313" key="3">
    <source>
        <dbReference type="Proteomes" id="UP000315947"/>
    </source>
</evidence>